<keyword evidence="3 8" id="KW-0479">Metal-binding</keyword>
<proteinExistence type="predicted"/>
<dbReference type="InterPro" id="IPR036909">
    <property type="entry name" value="Cyt_c-like_dom_sf"/>
</dbReference>
<dbReference type="PROSITE" id="PS51007">
    <property type="entry name" value="CYTC"/>
    <property type="match status" value="2"/>
</dbReference>
<name>A0ABW3C5M5_SPHXN</name>
<comment type="caution">
    <text evidence="10">The sequence shown here is derived from an EMBL/GenBank/DDBJ whole genome shotgun (WGS) entry which is preliminary data.</text>
</comment>
<evidence type="ECO:0000256" key="8">
    <source>
        <dbReference type="PROSITE-ProRule" id="PRU00433"/>
    </source>
</evidence>
<keyword evidence="10" id="KW-0575">Peroxidase</keyword>
<dbReference type="InterPro" id="IPR026259">
    <property type="entry name" value="MauG/Cytc_peroxidase"/>
</dbReference>
<dbReference type="RefSeq" id="WP_381492195.1">
    <property type="nucleotide sequence ID" value="NZ_JBHTIK010000010.1"/>
</dbReference>
<evidence type="ECO:0000259" key="9">
    <source>
        <dbReference type="PROSITE" id="PS51007"/>
    </source>
</evidence>
<dbReference type="EMBL" id="JBHTIK010000010">
    <property type="protein sequence ID" value="MFD0849518.1"/>
    <property type="molecule type" value="Genomic_DNA"/>
</dbReference>
<dbReference type="InterPro" id="IPR009056">
    <property type="entry name" value="Cyt_c-like_dom"/>
</dbReference>
<accession>A0ABW3C5M5</accession>
<dbReference type="Pfam" id="PF03150">
    <property type="entry name" value="CCP_MauG"/>
    <property type="match status" value="1"/>
</dbReference>
<dbReference type="PIRSF" id="PIRSF000294">
    <property type="entry name" value="Cytochrome-c_peroxidase"/>
    <property type="match status" value="1"/>
</dbReference>
<organism evidence="10 11">
    <name type="scientific">Sphingosinicella xenopeptidilytica</name>
    <dbReference type="NCBI Taxonomy" id="364098"/>
    <lineage>
        <taxon>Bacteria</taxon>
        <taxon>Pseudomonadati</taxon>
        <taxon>Pseudomonadota</taxon>
        <taxon>Alphaproteobacteria</taxon>
        <taxon>Sphingomonadales</taxon>
        <taxon>Sphingosinicellaceae</taxon>
        <taxon>Sphingosinicella</taxon>
    </lineage>
</organism>
<keyword evidence="4" id="KW-0732">Signal</keyword>
<feature type="domain" description="Cytochrome c" evidence="9">
    <location>
        <begin position="205"/>
        <end position="308"/>
    </location>
</feature>
<protein>
    <submittedName>
        <fullName evidence="10">Cytochrome-c peroxidase</fullName>
    </submittedName>
</protein>
<evidence type="ECO:0000256" key="1">
    <source>
        <dbReference type="ARBA" id="ARBA00004418"/>
    </source>
</evidence>
<evidence type="ECO:0000256" key="2">
    <source>
        <dbReference type="ARBA" id="ARBA00022617"/>
    </source>
</evidence>
<evidence type="ECO:0000256" key="4">
    <source>
        <dbReference type="ARBA" id="ARBA00022729"/>
    </source>
</evidence>
<sequence length="329" mass="35258">MSALLRALAFLAVCAALTGAAPHWRWPSLPRGVAPPPVPANNPMSAAKVALGRRLFYEADLSINGTMSCGTCHAQKHGFADDNRTRPGALDDAGRRNVPGLANVGWLPALTFADPGLTTLEAQVTVPLFGEHPVEMGMKGKDAELVRRLARDACYVRMFRKAFPEMRGEITTAAVAKALGAFQRTLIAFDTPWDRARRGKAPLPEAAARGEHLFQTQDCANCHAGPNFTDGGYHRLLPVHDDRGLGETTGSAEDDGRFRTPGLRNVALTAPYLHDGRAATLEDAVAAHNPSITAAHMHDIAAFLNALTDQGFVTDPQFALPESACGKRL</sequence>
<dbReference type="GO" id="GO:0004601">
    <property type="term" value="F:peroxidase activity"/>
    <property type="evidence" value="ECO:0007669"/>
    <property type="project" value="UniProtKB-KW"/>
</dbReference>
<keyword evidence="11" id="KW-1185">Reference proteome</keyword>
<keyword evidence="5" id="KW-0574">Periplasm</keyword>
<comment type="subcellular location">
    <subcellularLocation>
        <location evidence="1">Periplasm</location>
    </subcellularLocation>
</comment>
<evidence type="ECO:0000256" key="7">
    <source>
        <dbReference type="ARBA" id="ARBA00023004"/>
    </source>
</evidence>
<keyword evidence="6" id="KW-0560">Oxidoreductase</keyword>
<dbReference type="PANTHER" id="PTHR30600">
    <property type="entry name" value="CYTOCHROME C PEROXIDASE-RELATED"/>
    <property type="match status" value="1"/>
</dbReference>
<gene>
    <name evidence="10" type="ORF">ACFQ00_14370</name>
</gene>
<dbReference type="InterPro" id="IPR051395">
    <property type="entry name" value="Cytochrome_c_Peroxidase/MauG"/>
</dbReference>
<evidence type="ECO:0000256" key="3">
    <source>
        <dbReference type="ARBA" id="ARBA00022723"/>
    </source>
</evidence>
<feature type="domain" description="Cytochrome c" evidence="9">
    <location>
        <begin position="47"/>
        <end position="154"/>
    </location>
</feature>
<evidence type="ECO:0000313" key="11">
    <source>
        <dbReference type="Proteomes" id="UP001597124"/>
    </source>
</evidence>
<keyword evidence="2 8" id="KW-0349">Heme</keyword>
<dbReference type="PANTHER" id="PTHR30600:SF14">
    <property type="entry name" value="CYTOCHROME C PEROXIDASE"/>
    <property type="match status" value="1"/>
</dbReference>
<evidence type="ECO:0000313" key="10">
    <source>
        <dbReference type="EMBL" id="MFD0849518.1"/>
    </source>
</evidence>
<dbReference type="SUPFAM" id="SSF46626">
    <property type="entry name" value="Cytochrome c"/>
    <property type="match status" value="2"/>
</dbReference>
<reference evidence="11" key="1">
    <citation type="journal article" date="2019" name="Int. J. Syst. Evol. Microbiol.">
        <title>The Global Catalogue of Microorganisms (GCM) 10K type strain sequencing project: providing services to taxonomists for standard genome sequencing and annotation.</title>
        <authorList>
            <consortium name="The Broad Institute Genomics Platform"/>
            <consortium name="The Broad Institute Genome Sequencing Center for Infectious Disease"/>
            <person name="Wu L."/>
            <person name="Ma J."/>
        </authorList>
    </citation>
    <scope>NUCLEOTIDE SEQUENCE [LARGE SCALE GENOMIC DNA]</scope>
    <source>
        <strain evidence="11">CCUG 52537</strain>
    </source>
</reference>
<dbReference type="InterPro" id="IPR004852">
    <property type="entry name" value="Di-haem_cyt_c_peroxidsae"/>
</dbReference>
<keyword evidence="7 8" id="KW-0408">Iron</keyword>
<evidence type="ECO:0000256" key="5">
    <source>
        <dbReference type="ARBA" id="ARBA00022764"/>
    </source>
</evidence>
<dbReference type="Proteomes" id="UP001597124">
    <property type="component" value="Unassembled WGS sequence"/>
</dbReference>
<dbReference type="Gene3D" id="1.10.760.10">
    <property type="entry name" value="Cytochrome c-like domain"/>
    <property type="match status" value="2"/>
</dbReference>
<evidence type="ECO:0000256" key="6">
    <source>
        <dbReference type="ARBA" id="ARBA00023002"/>
    </source>
</evidence>